<evidence type="ECO:0000313" key="3">
    <source>
        <dbReference type="EMBL" id="MBV4396508.1"/>
    </source>
</evidence>
<dbReference type="RefSeq" id="WP_217734666.1">
    <property type="nucleotide sequence ID" value="NZ_JAHSPR010000002.1"/>
</dbReference>
<name>A0ABS6NLJ7_9BURK</name>
<dbReference type="EMBL" id="JAHSPR010000002">
    <property type="protein sequence ID" value="MBV4396508.1"/>
    <property type="molecule type" value="Genomic_DNA"/>
</dbReference>
<dbReference type="PIRSF" id="PIRSF017082">
    <property type="entry name" value="YflP"/>
    <property type="match status" value="1"/>
</dbReference>
<comment type="caution">
    <text evidence="3">The sequence shown here is derived from an EMBL/GenBank/DDBJ whole genome shotgun (WGS) entry which is preliminary data.</text>
</comment>
<comment type="similarity">
    <text evidence="1">Belongs to the UPF0065 (bug) family.</text>
</comment>
<dbReference type="CDD" id="cd07012">
    <property type="entry name" value="PBP2_Bug_TTT"/>
    <property type="match status" value="1"/>
</dbReference>
<keyword evidence="4" id="KW-1185">Reference proteome</keyword>
<accession>A0ABS6NLJ7</accession>
<dbReference type="Proteomes" id="UP000722165">
    <property type="component" value="Unassembled WGS sequence"/>
</dbReference>
<feature type="chain" id="PRO_5045403677" evidence="2">
    <location>
        <begin position="32"/>
        <end position="332"/>
    </location>
</feature>
<gene>
    <name evidence="3" type="ORF">KU392_04440</name>
</gene>
<dbReference type="InterPro" id="IPR005064">
    <property type="entry name" value="BUG"/>
</dbReference>
<keyword evidence="2" id="KW-0732">Signal</keyword>
<dbReference type="PANTHER" id="PTHR42928:SF5">
    <property type="entry name" value="BLR1237 PROTEIN"/>
    <property type="match status" value="1"/>
</dbReference>
<sequence>MMKQTLKKSILGFGKAMLCTAALVQAGPVLASSYPEEPIQWVVPYAPGAASDTLARRIAKDLGDGLKKSIVVENQPGAGTVNAARKLKRANPNGYTVMNADISTLALNPILMKDPGYSADDFTMVSMLARLPLVLVVRPDLPVESVSELIEYAKANPDKLNYASAGLGSPHHMGMELLMQKTGSSMTHLPFNGASPGLMELLAGRVDLMFGSVGSVATYLNSGKLKALGISSEESFPGLEGVKPLHELDPRLDDYEMYAWQGLVTPAGLSDEIRDKLNASLKTVLEKPELIEDFTKLGLEAKWSTAEDFKDYVHDQGQIWKKLIEEKGLSRN</sequence>
<reference evidence="3 4" key="1">
    <citation type="submission" date="2021-06" db="EMBL/GenBank/DDBJ databases">
        <authorList>
            <person name="Lu T."/>
            <person name="Wang Q."/>
            <person name="Han X."/>
        </authorList>
    </citation>
    <scope>NUCLEOTIDE SEQUENCE [LARGE SCALE GENOMIC DNA]</scope>
    <source>
        <strain evidence="3 4">LAM0050</strain>
    </source>
</reference>
<proteinExistence type="inferred from homology"/>
<feature type="signal peptide" evidence="2">
    <location>
        <begin position="1"/>
        <end position="31"/>
    </location>
</feature>
<organism evidence="3 4">
    <name type="scientific">Advenella alkanexedens</name>
    <dbReference type="NCBI Taxonomy" id="1481665"/>
    <lineage>
        <taxon>Bacteria</taxon>
        <taxon>Pseudomonadati</taxon>
        <taxon>Pseudomonadota</taxon>
        <taxon>Betaproteobacteria</taxon>
        <taxon>Burkholderiales</taxon>
        <taxon>Alcaligenaceae</taxon>
    </lineage>
</organism>
<evidence type="ECO:0000256" key="2">
    <source>
        <dbReference type="SAM" id="SignalP"/>
    </source>
</evidence>
<evidence type="ECO:0000256" key="1">
    <source>
        <dbReference type="ARBA" id="ARBA00006987"/>
    </source>
</evidence>
<dbReference type="PANTHER" id="PTHR42928">
    <property type="entry name" value="TRICARBOXYLATE-BINDING PROTEIN"/>
    <property type="match status" value="1"/>
</dbReference>
<dbReference type="Pfam" id="PF03401">
    <property type="entry name" value="TctC"/>
    <property type="match status" value="1"/>
</dbReference>
<evidence type="ECO:0000313" key="4">
    <source>
        <dbReference type="Proteomes" id="UP000722165"/>
    </source>
</evidence>
<protein>
    <submittedName>
        <fullName evidence="3">Tripartite tricarboxylate transporter substrate binding protein</fullName>
    </submittedName>
</protein>